<organism evidence="4 5">
    <name type="scientific">Pseudonocardia acidicola</name>
    <dbReference type="NCBI Taxonomy" id="2724939"/>
    <lineage>
        <taxon>Bacteria</taxon>
        <taxon>Bacillati</taxon>
        <taxon>Actinomycetota</taxon>
        <taxon>Actinomycetes</taxon>
        <taxon>Pseudonocardiales</taxon>
        <taxon>Pseudonocardiaceae</taxon>
        <taxon>Pseudonocardia</taxon>
    </lineage>
</organism>
<feature type="compositionally biased region" description="Low complexity" evidence="1">
    <location>
        <begin position="303"/>
        <end position="312"/>
    </location>
</feature>
<dbReference type="Gene3D" id="1.10.8.350">
    <property type="entry name" value="Bacterial muramidase"/>
    <property type="match status" value="1"/>
</dbReference>
<feature type="domain" description="Transglycosylase SLT" evidence="3">
    <location>
        <begin position="182"/>
        <end position="235"/>
    </location>
</feature>
<evidence type="ECO:0000256" key="1">
    <source>
        <dbReference type="SAM" id="MobiDB-lite"/>
    </source>
</evidence>
<feature type="compositionally biased region" description="Pro residues" evidence="1">
    <location>
        <begin position="278"/>
        <end position="302"/>
    </location>
</feature>
<dbReference type="InterPro" id="IPR023346">
    <property type="entry name" value="Lysozyme-like_dom_sf"/>
</dbReference>
<feature type="region of interest" description="Disordered" evidence="1">
    <location>
        <begin position="273"/>
        <end position="312"/>
    </location>
</feature>
<dbReference type="EMBL" id="JAAXLA010000073">
    <property type="protein sequence ID" value="NMI01073.1"/>
    <property type="molecule type" value="Genomic_DNA"/>
</dbReference>
<comment type="caution">
    <text evidence="4">The sequence shown here is derived from an EMBL/GenBank/DDBJ whole genome shotgun (WGS) entry which is preliminary data.</text>
</comment>
<dbReference type="CDD" id="cd13399">
    <property type="entry name" value="Slt35-like"/>
    <property type="match status" value="1"/>
</dbReference>
<proteinExistence type="predicted"/>
<evidence type="ECO:0000313" key="5">
    <source>
        <dbReference type="Proteomes" id="UP000820669"/>
    </source>
</evidence>
<keyword evidence="2" id="KW-0732">Signal</keyword>
<gene>
    <name evidence="4" type="ORF">HF526_27765</name>
</gene>
<feature type="signal peptide" evidence="2">
    <location>
        <begin position="1"/>
        <end position="18"/>
    </location>
</feature>
<accession>A0ABX1SJP7</accession>
<dbReference type="InterPro" id="IPR043426">
    <property type="entry name" value="MltB-like"/>
</dbReference>
<evidence type="ECO:0000259" key="3">
    <source>
        <dbReference type="Pfam" id="PF13406"/>
    </source>
</evidence>
<dbReference type="SUPFAM" id="SSF53955">
    <property type="entry name" value="Lysozyme-like"/>
    <property type="match status" value="1"/>
</dbReference>
<protein>
    <recommendedName>
        <fullName evidence="3">Transglycosylase SLT domain-containing protein</fullName>
    </recommendedName>
</protein>
<dbReference type="PANTHER" id="PTHR30163">
    <property type="entry name" value="MEMBRANE-BOUND LYTIC MUREIN TRANSGLYCOSYLASE B"/>
    <property type="match status" value="1"/>
</dbReference>
<dbReference type="InterPro" id="IPR031304">
    <property type="entry name" value="SLT_2"/>
</dbReference>
<dbReference type="Pfam" id="PF13406">
    <property type="entry name" value="SLT_2"/>
    <property type="match status" value="1"/>
</dbReference>
<keyword evidence="5" id="KW-1185">Reference proteome</keyword>
<dbReference type="PANTHER" id="PTHR30163:SF8">
    <property type="entry name" value="LYTIC MUREIN TRANSGLYCOSYLASE"/>
    <property type="match status" value="1"/>
</dbReference>
<sequence>MLWAVRAAALLAIVLATAATEGGREAAITQVGAASPATTDPAQAFIGPVLAPAPPPAAAAPAAAAPAAAAAPVVLPAVAPQPAAAAPAAPPAAVDGTGIPGAALAAYRSAEQRLAGSTPPCRVSWTLLAGVGRVESGHASGGRVDASGNTRGPILGPRLDGAPGVAAIADTDGGALDGDTVWDRAVGPMQFIPSTWRAYAVDGNGDGVASPHNIFDASLTAGRYLCAGGADLSTPAGQRAALLRYNRSDAYASLVLRWAQAYGSGVAVLPSAPGAVPATPPTPPEQVPAPAPVQAPAPPAPVPAAAAAPVPA</sequence>
<feature type="chain" id="PRO_5047347398" description="Transglycosylase SLT domain-containing protein" evidence="2">
    <location>
        <begin position="19"/>
        <end position="312"/>
    </location>
</feature>
<reference evidence="4 5" key="1">
    <citation type="submission" date="2020-04" db="EMBL/GenBank/DDBJ databases">
        <authorList>
            <person name="Klaysubun C."/>
            <person name="Duangmal K."/>
            <person name="Lipun K."/>
        </authorList>
    </citation>
    <scope>NUCLEOTIDE SEQUENCE [LARGE SCALE GENOMIC DNA]</scope>
    <source>
        <strain evidence="4 5">K10HN5</strain>
    </source>
</reference>
<dbReference type="Proteomes" id="UP000820669">
    <property type="component" value="Unassembled WGS sequence"/>
</dbReference>
<name>A0ABX1SJP7_9PSEU</name>
<evidence type="ECO:0000313" key="4">
    <source>
        <dbReference type="EMBL" id="NMI01073.1"/>
    </source>
</evidence>
<feature type="non-terminal residue" evidence="4">
    <location>
        <position position="312"/>
    </location>
</feature>
<evidence type="ECO:0000256" key="2">
    <source>
        <dbReference type="SAM" id="SignalP"/>
    </source>
</evidence>